<keyword evidence="1" id="KW-0472">Membrane</keyword>
<proteinExistence type="predicted"/>
<dbReference type="InParanoid" id="A0A1X7SIB9"/>
<reference evidence="2" key="1">
    <citation type="submission" date="2017-05" db="UniProtKB">
        <authorList>
            <consortium name="EnsemblMetazoa"/>
        </authorList>
    </citation>
    <scope>IDENTIFICATION</scope>
</reference>
<evidence type="ECO:0000313" key="2">
    <source>
        <dbReference type="EnsemblMetazoa" id="Aqu2.1.01854_001"/>
    </source>
</evidence>
<accession>A0A1X7SIB9</accession>
<dbReference type="EnsemblMetazoa" id="Aqu2.1.01854_001">
    <property type="protein sequence ID" value="Aqu2.1.01854_001"/>
    <property type="gene ID" value="Aqu2.1.01854"/>
</dbReference>
<evidence type="ECO:0000256" key="1">
    <source>
        <dbReference type="SAM" id="Phobius"/>
    </source>
</evidence>
<protein>
    <submittedName>
        <fullName evidence="2">Uncharacterized protein</fullName>
    </submittedName>
</protein>
<keyword evidence="1" id="KW-1133">Transmembrane helix</keyword>
<name>A0A1X7SIB9_AMPQE</name>
<dbReference type="AlphaFoldDB" id="A0A1X7SIB9"/>
<keyword evidence="1" id="KW-0812">Transmembrane</keyword>
<sequence length="119" mass="13035">MTGSTSSTVIEATSPSNDGLASSTVIIIVVAVIMFIFLFDAVIVGIIIVIMKKKFRSNYINDTRSKTTVYDDPDIKLKEVKPQVVYDEVKIESTDPVSAADYEVPVTAITEENVDKAMQ</sequence>
<feature type="transmembrane region" description="Helical" evidence="1">
    <location>
        <begin position="25"/>
        <end position="50"/>
    </location>
</feature>
<organism evidence="2">
    <name type="scientific">Amphimedon queenslandica</name>
    <name type="common">Sponge</name>
    <dbReference type="NCBI Taxonomy" id="400682"/>
    <lineage>
        <taxon>Eukaryota</taxon>
        <taxon>Metazoa</taxon>
        <taxon>Porifera</taxon>
        <taxon>Demospongiae</taxon>
        <taxon>Heteroscleromorpha</taxon>
        <taxon>Haplosclerida</taxon>
        <taxon>Niphatidae</taxon>
        <taxon>Amphimedon</taxon>
    </lineage>
</organism>